<evidence type="ECO:0000256" key="1">
    <source>
        <dbReference type="ARBA" id="ARBA00023284"/>
    </source>
</evidence>
<organism evidence="4 5">
    <name type="scientific">Palleronia marisminoris</name>
    <dbReference type="NCBI Taxonomy" id="315423"/>
    <lineage>
        <taxon>Bacteria</taxon>
        <taxon>Pseudomonadati</taxon>
        <taxon>Pseudomonadota</taxon>
        <taxon>Alphaproteobacteria</taxon>
        <taxon>Rhodobacterales</taxon>
        <taxon>Roseobacteraceae</taxon>
        <taxon>Palleronia</taxon>
    </lineage>
</organism>
<dbReference type="InterPro" id="IPR000866">
    <property type="entry name" value="AhpC/TSA"/>
</dbReference>
<name>A0A1Y5STF2_9RHOB</name>
<keyword evidence="1" id="KW-0676">Redox-active center</keyword>
<protein>
    <submittedName>
        <fullName evidence="4">Thiol:disulfide interchange protein TlpA</fullName>
    </submittedName>
</protein>
<dbReference type="AlphaFoldDB" id="A0A1Y5STF2"/>
<dbReference type="PROSITE" id="PS00194">
    <property type="entry name" value="THIOREDOXIN_1"/>
    <property type="match status" value="1"/>
</dbReference>
<dbReference type="STRING" id="315423.SAMN04488020_105182"/>
<dbReference type="InterPro" id="IPR036249">
    <property type="entry name" value="Thioredoxin-like_sf"/>
</dbReference>
<dbReference type="CDD" id="cd02966">
    <property type="entry name" value="TlpA_like_family"/>
    <property type="match status" value="1"/>
</dbReference>
<dbReference type="GO" id="GO:0015036">
    <property type="term" value="F:disulfide oxidoreductase activity"/>
    <property type="evidence" value="ECO:0007669"/>
    <property type="project" value="UniProtKB-ARBA"/>
</dbReference>
<feature type="chain" id="PRO_5010992544" evidence="2">
    <location>
        <begin position="19"/>
        <end position="175"/>
    </location>
</feature>
<dbReference type="Pfam" id="PF00578">
    <property type="entry name" value="AhpC-TSA"/>
    <property type="match status" value="1"/>
</dbReference>
<dbReference type="SUPFAM" id="SSF52833">
    <property type="entry name" value="Thioredoxin-like"/>
    <property type="match status" value="1"/>
</dbReference>
<feature type="signal peptide" evidence="2">
    <location>
        <begin position="1"/>
        <end position="18"/>
    </location>
</feature>
<evidence type="ECO:0000259" key="3">
    <source>
        <dbReference type="PROSITE" id="PS51352"/>
    </source>
</evidence>
<reference evidence="4 5" key="1">
    <citation type="submission" date="2017-03" db="EMBL/GenBank/DDBJ databases">
        <authorList>
            <person name="Afonso C.L."/>
            <person name="Miller P.J."/>
            <person name="Scott M.A."/>
            <person name="Spackman E."/>
            <person name="Goraichik I."/>
            <person name="Dimitrov K.M."/>
            <person name="Suarez D.L."/>
            <person name="Swayne D.E."/>
        </authorList>
    </citation>
    <scope>NUCLEOTIDE SEQUENCE [LARGE SCALE GENOMIC DNA]</scope>
    <source>
        <strain evidence="4 5">CECT 7066</strain>
    </source>
</reference>
<feature type="domain" description="Thioredoxin" evidence="3">
    <location>
        <begin position="36"/>
        <end position="175"/>
    </location>
</feature>
<gene>
    <name evidence="4" type="primary">tlpA</name>
    <name evidence="4" type="ORF">PAM7066_02126</name>
</gene>
<dbReference type="EMBL" id="FWFV01000005">
    <property type="protein sequence ID" value="SLN47694.1"/>
    <property type="molecule type" value="Genomic_DNA"/>
</dbReference>
<proteinExistence type="predicted"/>
<accession>A0A1Y5STF2</accession>
<dbReference type="Proteomes" id="UP000193870">
    <property type="component" value="Unassembled WGS sequence"/>
</dbReference>
<evidence type="ECO:0000313" key="4">
    <source>
        <dbReference type="EMBL" id="SLN47694.1"/>
    </source>
</evidence>
<sequence>MRLLVAALYLALGAAANAGDLSGVELAGDMRKLVVHEAPEAVPALTFETPDGETVALSDYAGKPVLLNFWATWCAPCREEMPALDAIQQSGAAEVVTVATGRNSIDGIERFFAETGIEALPILLDPNQSEARQMAVLGLPVTVLIDPEGREVARLTGGAHWDSPEAAAVIEALGQ</sequence>
<keyword evidence="5" id="KW-1185">Reference proteome</keyword>
<dbReference type="PANTHER" id="PTHR42852">
    <property type="entry name" value="THIOL:DISULFIDE INTERCHANGE PROTEIN DSBE"/>
    <property type="match status" value="1"/>
</dbReference>
<dbReference type="InterPro" id="IPR017937">
    <property type="entry name" value="Thioredoxin_CS"/>
</dbReference>
<dbReference type="GO" id="GO:0016209">
    <property type="term" value="F:antioxidant activity"/>
    <property type="evidence" value="ECO:0007669"/>
    <property type="project" value="InterPro"/>
</dbReference>
<dbReference type="Gene3D" id="3.40.30.10">
    <property type="entry name" value="Glutaredoxin"/>
    <property type="match status" value="1"/>
</dbReference>
<dbReference type="InterPro" id="IPR013766">
    <property type="entry name" value="Thioredoxin_domain"/>
</dbReference>
<keyword evidence="2" id="KW-0732">Signal</keyword>
<dbReference type="PROSITE" id="PS51352">
    <property type="entry name" value="THIOREDOXIN_2"/>
    <property type="match status" value="1"/>
</dbReference>
<dbReference type="InterPro" id="IPR050553">
    <property type="entry name" value="Thioredoxin_ResA/DsbE_sf"/>
</dbReference>
<evidence type="ECO:0000313" key="5">
    <source>
        <dbReference type="Proteomes" id="UP000193870"/>
    </source>
</evidence>
<dbReference type="PANTHER" id="PTHR42852:SF18">
    <property type="entry name" value="CHROMOSOME UNDETERMINED SCAFFOLD_47, WHOLE GENOME SHOTGUN SEQUENCE"/>
    <property type="match status" value="1"/>
</dbReference>
<evidence type="ECO:0000256" key="2">
    <source>
        <dbReference type="SAM" id="SignalP"/>
    </source>
</evidence>